<dbReference type="OrthoDB" id="4409797at2"/>
<keyword evidence="1" id="KW-0812">Transmembrane</keyword>
<protein>
    <submittedName>
        <fullName evidence="2">Uncharacterized protein</fullName>
    </submittedName>
</protein>
<keyword evidence="1" id="KW-1133">Transmembrane helix</keyword>
<proteinExistence type="predicted"/>
<evidence type="ECO:0000313" key="3">
    <source>
        <dbReference type="Proteomes" id="UP000193309"/>
    </source>
</evidence>
<evidence type="ECO:0000313" key="2">
    <source>
        <dbReference type="EMBL" id="SMG25947.1"/>
    </source>
</evidence>
<gene>
    <name evidence="2" type="ORF">SAMN06295981_1510</name>
</gene>
<evidence type="ECO:0000256" key="1">
    <source>
        <dbReference type="SAM" id="Phobius"/>
    </source>
</evidence>
<dbReference type="STRING" id="1610489.SAMN06295981_1510"/>
<dbReference type="EMBL" id="FXAR01000004">
    <property type="protein sequence ID" value="SMG25947.1"/>
    <property type="molecule type" value="Genomic_DNA"/>
</dbReference>
<sequence length="198" mass="21350">MTWTLALTATPLGLGAAKIGAAGTPEITGFFPEVDRAVRLSSEGEENRAPDRAVLIVETDLKPHELKWYLGELIIAGIPGHKVQVRTDVEVLSTAEGEQATLVEYPVEAPKKNFFGAQPDPVPTPVTVTFPTAGEKSYERVDVAKLALEHPSTESLVSVPEPTDTPQELNPERGMMTTRFLLVLAIALIVVLGVVFLL</sequence>
<dbReference type="AlphaFoldDB" id="A0A1X7JE06"/>
<keyword evidence="1" id="KW-0472">Membrane</keyword>
<dbReference type="RefSeq" id="WP_085549621.1">
    <property type="nucleotide sequence ID" value="NZ_FXAR01000004.1"/>
</dbReference>
<name>A0A1X7JE06_9CORY</name>
<dbReference type="Proteomes" id="UP000193309">
    <property type="component" value="Unassembled WGS sequence"/>
</dbReference>
<feature type="transmembrane region" description="Helical" evidence="1">
    <location>
        <begin position="180"/>
        <end position="197"/>
    </location>
</feature>
<organism evidence="2 3">
    <name type="scientific">Corynebacterium pollutisoli</name>
    <dbReference type="NCBI Taxonomy" id="1610489"/>
    <lineage>
        <taxon>Bacteria</taxon>
        <taxon>Bacillati</taxon>
        <taxon>Actinomycetota</taxon>
        <taxon>Actinomycetes</taxon>
        <taxon>Mycobacteriales</taxon>
        <taxon>Corynebacteriaceae</taxon>
        <taxon>Corynebacterium</taxon>
    </lineage>
</organism>
<keyword evidence="3" id="KW-1185">Reference proteome</keyword>
<accession>A0A1X7JE06</accession>
<reference evidence="3" key="1">
    <citation type="submission" date="2017-04" db="EMBL/GenBank/DDBJ databases">
        <authorList>
            <person name="Varghese N."/>
            <person name="Submissions S."/>
        </authorList>
    </citation>
    <scope>NUCLEOTIDE SEQUENCE [LARGE SCALE GENOMIC DNA]</scope>
    <source>
        <strain evidence="3">VDS</strain>
    </source>
</reference>